<dbReference type="EMBL" id="JADYXP020000003">
    <property type="protein sequence ID" value="KAL0127842.1"/>
    <property type="molecule type" value="Genomic_DNA"/>
</dbReference>
<organism evidence="1 2">
    <name type="scientific">Cardiocondyla obscurior</name>
    <dbReference type="NCBI Taxonomy" id="286306"/>
    <lineage>
        <taxon>Eukaryota</taxon>
        <taxon>Metazoa</taxon>
        <taxon>Ecdysozoa</taxon>
        <taxon>Arthropoda</taxon>
        <taxon>Hexapoda</taxon>
        <taxon>Insecta</taxon>
        <taxon>Pterygota</taxon>
        <taxon>Neoptera</taxon>
        <taxon>Endopterygota</taxon>
        <taxon>Hymenoptera</taxon>
        <taxon>Apocrita</taxon>
        <taxon>Aculeata</taxon>
        <taxon>Formicoidea</taxon>
        <taxon>Formicidae</taxon>
        <taxon>Myrmicinae</taxon>
        <taxon>Cardiocondyla</taxon>
    </lineage>
</organism>
<accession>A0AAW2GMR0</accession>
<reference evidence="1 2" key="1">
    <citation type="submission" date="2023-03" db="EMBL/GenBank/DDBJ databases">
        <title>High recombination rates correlate with genetic variation in Cardiocondyla obscurior ants.</title>
        <authorList>
            <person name="Errbii M."/>
        </authorList>
    </citation>
    <scope>NUCLEOTIDE SEQUENCE [LARGE SCALE GENOMIC DNA]</scope>
    <source>
        <strain evidence="1">Alpha-2009</strain>
        <tissue evidence="1">Whole body</tissue>
    </source>
</reference>
<protein>
    <submittedName>
        <fullName evidence="1">Uncharacterized protein</fullName>
    </submittedName>
</protein>
<dbReference type="AlphaFoldDB" id="A0AAW2GMR0"/>
<proteinExistence type="predicted"/>
<evidence type="ECO:0000313" key="1">
    <source>
        <dbReference type="EMBL" id="KAL0127842.1"/>
    </source>
</evidence>
<dbReference type="Proteomes" id="UP001430953">
    <property type="component" value="Unassembled WGS sequence"/>
</dbReference>
<evidence type="ECO:0000313" key="2">
    <source>
        <dbReference type="Proteomes" id="UP001430953"/>
    </source>
</evidence>
<keyword evidence="2" id="KW-1185">Reference proteome</keyword>
<name>A0AAW2GMR0_9HYME</name>
<sequence length="105" mass="12582">MVSRRLSKQKKHRLEYILKLYCLSIAIRLRFLGRLWNAGVAWWEELARSAVRALFVYIRPLYWLHLHTLTRLKRLYNANIISNIVPNFMPNIMSNIISNIIFNIL</sequence>
<comment type="caution">
    <text evidence="1">The sequence shown here is derived from an EMBL/GenBank/DDBJ whole genome shotgun (WGS) entry which is preliminary data.</text>
</comment>
<gene>
    <name evidence="1" type="ORF">PUN28_003234</name>
</gene>